<dbReference type="OrthoDB" id="415706at2759"/>
<dbReference type="SUPFAM" id="SSF52540">
    <property type="entry name" value="P-loop containing nucleoside triphosphate hydrolases"/>
    <property type="match status" value="1"/>
</dbReference>
<dbReference type="GO" id="GO:0016559">
    <property type="term" value="P:peroxisome fission"/>
    <property type="evidence" value="ECO:0007669"/>
    <property type="project" value="TreeGrafter"/>
</dbReference>
<dbReference type="CDD" id="cd08771">
    <property type="entry name" value="DLP_1"/>
    <property type="match status" value="1"/>
</dbReference>
<dbReference type="Pfam" id="PF01031">
    <property type="entry name" value="Dynamin_M"/>
    <property type="match status" value="1"/>
</dbReference>
<dbReference type="PANTHER" id="PTHR11566">
    <property type="entry name" value="DYNAMIN"/>
    <property type="match status" value="1"/>
</dbReference>
<proteinExistence type="predicted"/>
<dbReference type="GO" id="GO:0048312">
    <property type="term" value="P:intracellular distribution of mitochondria"/>
    <property type="evidence" value="ECO:0007669"/>
    <property type="project" value="TreeGrafter"/>
</dbReference>
<organism evidence="5 6">
    <name type="scientific">Stachybotrys elegans</name>
    <dbReference type="NCBI Taxonomy" id="80388"/>
    <lineage>
        <taxon>Eukaryota</taxon>
        <taxon>Fungi</taxon>
        <taxon>Dikarya</taxon>
        <taxon>Ascomycota</taxon>
        <taxon>Pezizomycotina</taxon>
        <taxon>Sordariomycetes</taxon>
        <taxon>Hypocreomycetidae</taxon>
        <taxon>Hypocreales</taxon>
        <taxon>Stachybotryaceae</taxon>
        <taxon>Stachybotrys</taxon>
    </lineage>
</organism>
<dbReference type="InterPro" id="IPR045063">
    <property type="entry name" value="Dynamin_N"/>
</dbReference>
<evidence type="ECO:0000313" key="6">
    <source>
        <dbReference type="Proteomes" id="UP000813444"/>
    </source>
</evidence>
<dbReference type="EMBL" id="JAGPNK010000003">
    <property type="protein sequence ID" value="KAH7324635.1"/>
    <property type="molecule type" value="Genomic_DNA"/>
</dbReference>
<sequence length="709" mass="79064">MELGQDLGDRRQLDKIDALRGLQIHDIALPQSSGKSSVLESITGFNFPRSVGLCTRHATEIRCRRADTESVTVKIAAATDSPQHHKDKLNPFCRTLSKLDHEAFSSIFKEAAEIMGIGKASGEERGSAFSEDVLQVEINGPNADHLTIIDVPGMFENVTPGVTEDGDIPLVKNMVKRYITDSRTIILAVVPCNGDIANQKILTLAKDVDPEGKRTLGVLTKPDLAVERASQDVIVELVNGKRRDIQLGYCVVKNRGADDLTSTAQQRDETERQLFAKDPWSKLPKDRLGISALKSRIQHLLLDRTKTEFPKVVAEVMAKLRDNKQQLKMLGKSRITTEEQRGFLGKVASTFTQFKINSLDARYKRDKFLSRKTDLRLVTHIRAMNELYSEVMVKSGHRLEFDVGGKVLPDMRIVRVDLEEGPDAEDVAQGYVDVKSLASLYGGKPAFPLPGPEICSELEHLLARPYRCSAPLPNAIMTFIEDQHSACRGYEIGTFNSDLVRGIFKEQAMKWEPITLAHVSNVVLVLHHFIRSILEESCPDADVRASLWNHLTDDLETRYKKAITHAEFLLEVELEGTSVSHDPRFNELIADAEAARHDDTASADENTGADDQDTDVEDDICERIHDSVYAFYNVSRSRFVDVVCQHVIDHFLLHSSDGPLAVLSADAVLSMSPETLEMIAGEDLATRNKRDHLTGEISRLNEALKVLKF</sequence>
<evidence type="ECO:0000259" key="4">
    <source>
        <dbReference type="PROSITE" id="PS51718"/>
    </source>
</evidence>
<dbReference type="InterPro" id="IPR027417">
    <property type="entry name" value="P-loop_NTPase"/>
</dbReference>
<dbReference type="InterPro" id="IPR030381">
    <property type="entry name" value="G_DYNAMIN_dom"/>
</dbReference>
<protein>
    <submittedName>
        <fullName evidence="5">P-loop containing nucleoside triphosphate hydrolase protein</fullName>
    </submittedName>
</protein>
<dbReference type="PROSITE" id="PS51388">
    <property type="entry name" value="GED"/>
    <property type="match status" value="1"/>
</dbReference>
<dbReference type="InterPro" id="IPR022812">
    <property type="entry name" value="Dynamin"/>
</dbReference>
<feature type="domain" description="GED" evidence="3">
    <location>
        <begin position="621"/>
        <end position="709"/>
    </location>
</feature>
<keyword evidence="5" id="KW-0378">Hydrolase</keyword>
<dbReference type="GO" id="GO:0006897">
    <property type="term" value="P:endocytosis"/>
    <property type="evidence" value="ECO:0007669"/>
    <property type="project" value="TreeGrafter"/>
</dbReference>
<keyword evidence="6" id="KW-1185">Reference proteome</keyword>
<evidence type="ECO:0000313" key="5">
    <source>
        <dbReference type="EMBL" id="KAH7324635.1"/>
    </source>
</evidence>
<evidence type="ECO:0000259" key="3">
    <source>
        <dbReference type="PROSITE" id="PS51388"/>
    </source>
</evidence>
<dbReference type="InterPro" id="IPR000375">
    <property type="entry name" value="Dynamin_stalk"/>
</dbReference>
<dbReference type="Proteomes" id="UP000813444">
    <property type="component" value="Unassembled WGS sequence"/>
</dbReference>
<dbReference type="Gene3D" id="3.40.50.300">
    <property type="entry name" value="P-loop containing nucleotide triphosphate hydrolases"/>
    <property type="match status" value="1"/>
</dbReference>
<feature type="domain" description="Dynamin-type G" evidence="4">
    <location>
        <begin position="19"/>
        <end position="310"/>
    </location>
</feature>
<keyword evidence="1" id="KW-0547">Nucleotide-binding</keyword>
<dbReference type="PANTHER" id="PTHR11566:SF215">
    <property type="entry name" value="DYNAMIN GTPASE"/>
    <property type="match status" value="1"/>
</dbReference>
<dbReference type="AlphaFoldDB" id="A0A8K0WVN1"/>
<dbReference type="GO" id="GO:0005874">
    <property type="term" value="C:microtubule"/>
    <property type="evidence" value="ECO:0007669"/>
    <property type="project" value="TreeGrafter"/>
</dbReference>
<dbReference type="GO" id="GO:0008017">
    <property type="term" value="F:microtubule binding"/>
    <property type="evidence" value="ECO:0007669"/>
    <property type="project" value="TreeGrafter"/>
</dbReference>
<accession>A0A8K0WVN1</accession>
<dbReference type="GO" id="GO:0016020">
    <property type="term" value="C:membrane"/>
    <property type="evidence" value="ECO:0007669"/>
    <property type="project" value="TreeGrafter"/>
</dbReference>
<evidence type="ECO:0000256" key="2">
    <source>
        <dbReference type="ARBA" id="ARBA00023134"/>
    </source>
</evidence>
<reference evidence="5" key="1">
    <citation type="journal article" date="2021" name="Nat. Commun.">
        <title>Genetic determinants of endophytism in the Arabidopsis root mycobiome.</title>
        <authorList>
            <person name="Mesny F."/>
            <person name="Miyauchi S."/>
            <person name="Thiergart T."/>
            <person name="Pickel B."/>
            <person name="Atanasova L."/>
            <person name="Karlsson M."/>
            <person name="Huettel B."/>
            <person name="Barry K.W."/>
            <person name="Haridas S."/>
            <person name="Chen C."/>
            <person name="Bauer D."/>
            <person name="Andreopoulos W."/>
            <person name="Pangilinan J."/>
            <person name="LaButti K."/>
            <person name="Riley R."/>
            <person name="Lipzen A."/>
            <person name="Clum A."/>
            <person name="Drula E."/>
            <person name="Henrissat B."/>
            <person name="Kohler A."/>
            <person name="Grigoriev I.V."/>
            <person name="Martin F.M."/>
            <person name="Hacquard S."/>
        </authorList>
    </citation>
    <scope>NUCLEOTIDE SEQUENCE</scope>
    <source>
        <strain evidence="5">MPI-CAGE-CH-0235</strain>
    </source>
</reference>
<comment type="caution">
    <text evidence="5">The sequence shown here is derived from an EMBL/GenBank/DDBJ whole genome shotgun (WGS) entry which is preliminary data.</text>
</comment>
<dbReference type="Gene3D" id="1.20.120.1240">
    <property type="entry name" value="Dynamin, middle domain"/>
    <property type="match status" value="1"/>
</dbReference>
<dbReference type="Pfam" id="PF00350">
    <property type="entry name" value="Dynamin_N"/>
    <property type="match status" value="1"/>
</dbReference>
<dbReference type="SMART" id="SM00053">
    <property type="entry name" value="DYNc"/>
    <property type="match status" value="1"/>
</dbReference>
<dbReference type="InterPro" id="IPR001401">
    <property type="entry name" value="Dynamin_GTPase"/>
</dbReference>
<dbReference type="PRINTS" id="PR00195">
    <property type="entry name" value="DYNAMIN"/>
</dbReference>
<keyword evidence="2" id="KW-0342">GTP-binding</keyword>
<evidence type="ECO:0000256" key="1">
    <source>
        <dbReference type="ARBA" id="ARBA00022741"/>
    </source>
</evidence>
<gene>
    <name evidence="5" type="ORF">B0I35DRAFT_475866</name>
</gene>
<dbReference type="PROSITE" id="PS51718">
    <property type="entry name" value="G_DYNAMIN_2"/>
    <property type="match status" value="1"/>
</dbReference>
<dbReference type="GO" id="GO:0005525">
    <property type="term" value="F:GTP binding"/>
    <property type="evidence" value="ECO:0007669"/>
    <property type="project" value="InterPro"/>
</dbReference>
<name>A0A8K0WVN1_9HYPO</name>
<dbReference type="GO" id="GO:0000266">
    <property type="term" value="P:mitochondrial fission"/>
    <property type="evidence" value="ECO:0007669"/>
    <property type="project" value="TreeGrafter"/>
</dbReference>
<dbReference type="GO" id="GO:0005739">
    <property type="term" value="C:mitochondrion"/>
    <property type="evidence" value="ECO:0007669"/>
    <property type="project" value="TreeGrafter"/>
</dbReference>
<dbReference type="GO" id="GO:0003924">
    <property type="term" value="F:GTPase activity"/>
    <property type="evidence" value="ECO:0007669"/>
    <property type="project" value="InterPro"/>
</dbReference>
<dbReference type="InterPro" id="IPR020850">
    <property type="entry name" value="GED_dom"/>
</dbReference>